<reference evidence="1" key="1">
    <citation type="submission" date="2020-09" db="EMBL/GenBank/DDBJ databases">
        <title>Genome-Enabled Discovery of Anthraquinone Biosynthesis in Senna tora.</title>
        <authorList>
            <person name="Kang S.-H."/>
            <person name="Pandey R.P."/>
            <person name="Lee C.-M."/>
            <person name="Sim J.-S."/>
            <person name="Jeong J.-T."/>
            <person name="Choi B.-S."/>
            <person name="Jung M."/>
            <person name="Ginzburg D."/>
            <person name="Zhao K."/>
            <person name="Won S.Y."/>
            <person name="Oh T.-J."/>
            <person name="Yu Y."/>
            <person name="Kim N.-H."/>
            <person name="Lee O.R."/>
            <person name="Lee T.-H."/>
            <person name="Bashyal P."/>
            <person name="Kim T.-S."/>
            <person name="Lee W.-H."/>
            <person name="Kawkins C."/>
            <person name="Kim C.-K."/>
            <person name="Kim J.S."/>
            <person name="Ahn B.O."/>
            <person name="Rhee S.Y."/>
            <person name="Sohng J.K."/>
        </authorList>
    </citation>
    <scope>NUCLEOTIDE SEQUENCE</scope>
    <source>
        <tissue evidence="1">Leaf</tissue>
    </source>
</reference>
<organism evidence="1 2">
    <name type="scientific">Senna tora</name>
    <dbReference type="NCBI Taxonomy" id="362788"/>
    <lineage>
        <taxon>Eukaryota</taxon>
        <taxon>Viridiplantae</taxon>
        <taxon>Streptophyta</taxon>
        <taxon>Embryophyta</taxon>
        <taxon>Tracheophyta</taxon>
        <taxon>Spermatophyta</taxon>
        <taxon>Magnoliopsida</taxon>
        <taxon>eudicotyledons</taxon>
        <taxon>Gunneridae</taxon>
        <taxon>Pentapetalae</taxon>
        <taxon>rosids</taxon>
        <taxon>fabids</taxon>
        <taxon>Fabales</taxon>
        <taxon>Fabaceae</taxon>
        <taxon>Caesalpinioideae</taxon>
        <taxon>Cassia clade</taxon>
        <taxon>Senna</taxon>
    </lineage>
</organism>
<comment type="caution">
    <text evidence="1">The sequence shown here is derived from an EMBL/GenBank/DDBJ whole genome shotgun (WGS) entry which is preliminary data.</text>
</comment>
<dbReference type="AlphaFoldDB" id="A0A834XH66"/>
<evidence type="ECO:0000313" key="2">
    <source>
        <dbReference type="Proteomes" id="UP000634136"/>
    </source>
</evidence>
<dbReference type="EMBL" id="JAAIUW010000001">
    <property type="protein sequence ID" value="KAF7844533.1"/>
    <property type="molecule type" value="Genomic_DNA"/>
</dbReference>
<proteinExistence type="predicted"/>
<evidence type="ECO:0000313" key="1">
    <source>
        <dbReference type="EMBL" id="KAF7844533.1"/>
    </source>
</evidence>
<gene>
    <name evidence="1" type="ORF">G2W53_001438</name>
</gene>
<accession>A0A834XH66</accession>
<name>A0A834XH66_9FABA</name>
<keyword evidence="2" id="KW-1185">Reference proteome</keyword>
<protein>
    <submittedName>
        <fullName evidence="1">Uncharacterized protein</fullName>
    </submittedName>
</protein>
<dbReference type="Proteomes" id="UP000634136">
    <property type="component" value="Unassembled WGS sequence"/>
</dbReference>
<sequence>MASIGKHGQFQSHVFLQNGRRLEIGYSNLRDVAYNGQ</sequence>